<feature type="region of interest" description="Disordered" evidence="6">
    <location>
        <begin position="55"/>
        <end position="81"/>
    </location>
</feature>
<evidence type="ECO:0000256" key="3">
    <source>
        <dbReference type="ARBA" id="ARBA00022741"/>
    </source>
</evidence>
<dbReference type="eggNOG" id="COG1419">
    <property type="taxonomic scope" value="Bacteria"/>
</dbReference>
<name>D6SMP7_9BACT</name>
<dbReference type="Pfam" id="PF00448">
    <property type="entry name" value="SRP54"/>
    <property type="match status" value="1"/>
</dbReference>
<dbReference type="Gene3D" id="3.40.50.300">
    <property type="entry name" value="P-loop containing nucleotide triphosphate hydrolases"/>
    <property type="match status" value="1"/>
</dbReference>
<sequence length="367" mass="41511">MQVKTFRGQSYSALLQQVKSELGPDAVILSSDCISSNGKKAFELTAALEVPAADQEQAYDKKQEKSGSEDLIPDTEPGLQGEQWRQEWAEFKKSIFQMIKPQLQGPRISSRQKQALEFLEKQGVYPEVIMDLWSRLGKNSHLPTLDVLSRAVPVSSWKKQMRQGTIHCLMGPSGVGKTTTVLRLALESRNIKPGMKICLVNNDTQHAGGRLFLKHYADLSGFSFMEIKSAQDLKSLKQAREKFDLVFMDTPGLGPHDNVQDSLWMKHMKNIQRHLVLSPVYAHEQLDNYLQKYSRDDLNSLIWTKLDEACSYGTLVNASWKSALPASYLGFGKGLRHCSTSASRDNFWKLIFKKKLPQATQQEDNNF</sequence>
<dbReference type="RefSeq" id="WP_008869086.1">
    <property type="nucleotide sequence ID" value="NZ_ACJN02000001.1"/>
</dbReference>
<keyword evidence="5" id="KW-0472">Membrane</keyword>
<feature type="domain" description="AAA+ ATPase" evidence="7">
    <location>
        <begin position="163"/>
        <end position="290"/>
    </location>
</feature>
<dbReference type="Proteomes" id="UP000005496">
    <property type="component" value="Unassembled WGS sequence"/>
</dbReference>
<organism evidence="9 10">
    <name type="scientific">Desulfonatronospira thiodismutans ASO3-1</name>
    <dbReference type="NCBI Taxonomy" id="555779"/>
    <lineage>
        <taxon>Bacteria</taxon>
        <taxon>Pseudomonadati</taxon>
        <taxon>Thermodesulfobacteriota</taxon>
        <taxon>Desulfovibrionia</taxon>
        <taxon>Desulfovibrionales</taxon>
        <taxon>Desulfonatronovibrionaceae</taxon>
        <taxon>Desulfonatronospira</taxon>
    </lineage>
</organism>
<dbReference type="PANTHER" id="PTHR43134">
    <property type="entry name" value="SIGNAL RECOGNITION PARTICLE RECEPTOR SUBUNIT ALPHA"/>
    <property type="match status" value="1"/>
</dbReference>
<proteinExistence type="inferred from homology"/>
<evidence type="ECO:0000259" key="7">
    <source>
        <dbReference type="SMART" id="SM00382"/>
    </source>
</evidence>
<evidence type="ECO:0000256" key="6">
    <source>
        <dbReference type="SAM" id="MobiDB-lite"/>
    </source>
</evidence>
<keyword evidence="3" id="KW-0547">Nucleotide-binding</keyword>
<dbReference type="InterPro" id="IPR027417">
    <property type="entry name" value="P-loop_NTPase"/>
</dbReference>
<keyword evidence="10" id="KW-1185">Reference proteome</keyword>
<dbReference type="Gene3D" id="1.20.120.1380">
    <property type="entry name" value="Flagellar FlhF biosynthesis protein, N domain"/>
    <property type="match status" value="1"/>
</dbReference>
<evidence type="ECO:0000256" key="1">
    <source>
        <dbReference type="ARBA" id="ARBA00004413"/>
    </source>
</evidence>
<evidence type="ECO:0000256" key="2">
    <source>
        <dbReference type="ARBA" id="ARBA00008531"/>
    </source>
</evidence>
<dbReference type="GO" id="GO:0005047">
    <property type="term" value="F:signal recognition particle binding"/>
    <property type="evidence" value="ECO:0007669"/>
    <property type="project" value="TreeGrafter"/>
</dbReference>
<accession>D6SMP7</accession>
<gene>
    <name evidence="9" type="ORF">Dthio_PD3400</name>
</gene>
<dbReference type="OrthoDB" id="9778554at2"/>
<dbReference type="GO" id="GO:0006614">
    <property type="term" value="P:SRP-dependent cotranslational protein targeting to membrane"/>
    <property type="evidence" value="ECO:0007669"/>
    <property type="project" value="InterPro"/>
</dbReference>
<dbReference type="SMART" id="SM00382">
    <property type="entry name" value="AAA"/>
    <property type="match status" value="1"/>
</dbReference>
<dbReference type="AlphaFoldDB" id="D6SMP7"/>
<dbReference type="GO" id="GO:0003924">
    <property type="term" value="F:GTPase activity"/>
    <property type="evidence" value="ECO:0007669"/>
    <property type="project" value="TreeGrafter"/>
</dbReference>
<keyword evidence="4" id="KW-0342">GTP-binding</keyword>
<comment type="caution">
    <text evidence="9">The sequence shown here is derived from an EMBL/GenBank/DDBJ whole genome shotgun (WGS) entry which is preliminary data.</text>
</comment>
<evidence type="ECO:0000256" key="5">
    <source>
        <dbReference type="ARBA" id="ARBA00023136"/>
    </source>
</evidence>
<evidence type="ECO:0000313" key="10">
    <source>
        <dbReference type="Proteomes" id="UP000005496"/>
    </source>
</evidence>
<reference evidence="9" key="1">
    <citation type="submission" date="2010-05" db="EMBL/GenBank/DDBJ databases">
        <title>The draft genome of Desulfonatronospira thiodismutans ASO3-1.</title>
        <authorList>
            <consortium name="US DOE Joint Genome Institute (JGI-PGF)"/>
            <person name="Lucas S."/>
            <person name="Copeland A."/>
            <person name="Lapidus A."/>
            <person name="Cheng J.-F."/>
            <person name="Bruce D."/>
            <person name="Goodwin L."/>
            <person name="Pitluck S."/>
            <person name="Chertkov O."/>
            <person name="Brettin T."/>
            <person name="Detter J.C."/>
            <person name="Han C."/>
            <person name="Land M.L."/>
            <person name="Hauser L."/>
            <person name="Kyrpides N."/>
            <person name="Mikhailova N."/>
            <person name="Muyzer G."/>
            <person name="Woyke T."/>
        </authorList>
    </citation>
    <scope>NUCLEOTIDE SEQUENCE [LARGE SCALE GENOMIC DNA]</scope>
    <source>
        <strain evidence="9">ASO3-1</strain>
    </source>
</reference>
<comment type="subcellular location">
    <subcellularLocation>
        <location evidence="1">Cell membrane</location>
        <topology evidence="1">Peripheral membrane protein</topology>
        <orientation evidence="1">Cytoplasmic side</orientation>
    </subcellularLocation>
</comment>
<comment type="similarity">
    <text evidence="2">Belongs to the GTP-binding SRP family.</text>
</comment>
<dbReference type="GO" id="GO:0005886">
    <property type="term" value="C:plasma membrane"/>
    <property type="evidence" value="ECO:0007669"/>
    <property type="project" value="UniProtKB-SubCell"/>
</dbReference>
<evidence type="ECO:0000256" key="4">
    <source>
        <dbReference type="ARBA" id="ARBA00023134"/>
    </source>
</evidence>
<dbReference type="EMBL" id="ACJN02000001">
    <property type="protein sequence ID" value="EFI35958.1"/>
    <property type="molecule type" value="Genomic_DNA"/>
</dbReference>
<dbReference type="SUPFAM" id="SSF52540">
    <property type="entry name" value="P-loop containing nucleoside triphosphate hydrolases"/>
    <property type="match status" value="1"/>
</dbReference>
<feature type="compositionally biased region" description="Basic and acidic residues" evidence="6">
    <location>
        <begin position="58"/>
        <end position="68"/>
    </location>
</feature>
<dbReference type="InterPro" id="IPR003593">
    <property type="entry name" value="AAA+_ATPase"/>
</dbReference>
<feature type="domain" description="SRP54-type proteins GTP-binding" evidence="8">
    <location>
        <begin position="164"/>
        <end position="353"/>
    </location>
</feature>
<evidence type="ECO:0000259" key="8">
    <source>
        <dbReference type="SMART" id="SM00962"/>
    </source>
</evidence>
<protein>
    <submittedName>
        <fullName evidence="9">GTP-binding signal recognition particle SRP54 G-domain protein</fullName>
    </submittedName>
</protein>
<dbReference type="InterPro" id="IPR000897">
    <property type="entry name" value="SRP54_GTPase_dom"/>
</dbReference>
<dbReference type="SMART" id="SM00962">
    <property type="entry name" value="SRP54"/>
    <property type="match status" value="1"/>
</dbReference>
<evidence type="ECO:0000313" key="9">
    <source>
        <dbReference type="EMBL" id="EFI35958.1"/>
    </source>
</evidence>
<dbReference type="PANTHER" id="PTHR43134:SF3">
    <property type="entry name" value="FLAGELLAR BIOSYNTHESIS PROTEIN FLHF"/>
    <property type="match status" value="1"/>
</dbReference>
<dbReference type="GO" id="GO:0005525">
    <property type="term" value="F:GTP binding"/>
    <property type="evidence" value="ECO:0007669"/>
    <property type="project" value="UniProtKB-KW"/>
</dbReference>